<dbReference type="InterPro" id="IPR006533">
    <property type="entry name" value="T6SS_Vgr_RhsGE"/>
</dbReference>
<dbReference type="Gene3D" id="2.30.110.50">
    <property type="match status" value="1"/>
</dbReference>
<gene>
    <name evidence="3" type="primary">tssI</name>
    <name evidence="3" type="ORF">DVB73_06770</name>
</gene>
<dbReference type="EMBL" id="CP031146">
    <property type="protein sequence ID" value="AXM95522.1"/>
    <property type="molecule type" value="Genomic_DNA"/>
</dbReference>
<evidence type="ECO:0000256" key="1">
    <source>
        <dbReference type="ARBA" id="ARBA00005558"/>
    </source>
</evidence>
<dbReference type="InterPro" id="IPR017847">
    <property type="entry name" value="T6SS_RhsGE_Vgr_subset"/>
</dbReference>
<accession>A0AAD0QW80</accession>
<dbReference type="NCBIfam" id="TIGR03361">
    <property type="entry name" value="VI_Rhs_Vgr"/>
    <property type="match status" value="1"/>
</dbReference>
<dbReference type="SUPFAM" id="SSF69255">
    <property type="entry name" value="gp5 N-terminal domain-like"/>
    <property type="match status" value="1"/>
</dbReference>
<dbReference type="InterPro" id="IPR006531">
    <property type="entry name" value="Gp5/Vgr_OB"/>
</dbReference>
<dbReference type="Proteomes" id="UP000256503">
    <property type="component" value="Chromosome"/>
</dbReference>
<name>A0AAD0QW80_PSEDL</name>
<protein>
    <submittedName>
        <fullName evidence="3">Type VI secretion system tip protein VgrG</fullName>
    </submittedName>
</protein>
<dbReference type="InterPro" id="IPR037026">
    <property type="entry name" value="Vgr_OB-fold_dom_sf"/>
</dbReference>
<proteinExistence type="inferred from homology"/>
<dbReference type="NCBIfam" id="TIGR01646">
    <property type="entry name" value="vgr_GE"/>
    <property type="match status" value="1"/>
</dbReference>
<reference evidence="3 4" key="1">
    <citation type="submission" date="2018-07" db="EMBL/GenBank/DDBJ databases">
        <title>Complete genome sequence of a Pseudomonas plecoglossicida strain pathogenic to the marine fish, Larimichthys crocea.</title>
        <authorList>
            <person name="Tao Z."/>
        </authorList>
    </citation>
    <scope>NUCLEOTIDE SEQUENCE [LARGE SCALE GENOMIC DNA]</scope>
    <source>
        <strain evidence="3 4">XSDHY-P</strain>
    </source>
</reference>
<feature type="domain" description="Gp5/Type VI secretion system Vgr protein OB-fold" evidence="2">
    <location>
        <begin position="411"/>
        <end position="476"/>
    </location>
</feature>
<sequence length="830" mass="88761">MDTLTCSFSSSALQKKDLQVFKWQGEEALSKLYRFEIFLATPDPSLNEEKMLGKPACFTLLDKQGLPHRYHGIVTEVMQLDSDAQFSYYRAVLEPRVALLRQYCFSEIWLDKSLADLIRLVLKEIGMVNEGSGRGGSPGAQYDFDIRLGSDDIVQRPVSFTCQFEETSFAFLSRLLEYYGVYYFFEQHDSHEALVLCAERRYQPQKPVAVGYRPVHSGLATDVKGAVAQTFNRQMVNRTQKVTLQDFSGAGAHLRLRASASVATAASASASAAFQGDYRLFGEHFGSNKEGEWLATRRAQAMGCRHREFHGSGQACGLRAGYPMQLSDHPQPAFNSLYQVIEVKHEGQQPLRGHAAVRHDTQGDFVFSTRFIALPDDVQFRSPCVTPRPYVQGVISAVVDGDGDSSRPLLDKHGRYKVSFPFIRGEAKATRGSAWLRLASPSSGSGHGMHFPLLKGTEVLVSFLGGDPDRPIIIGSVPNSENANMVNEGNSTQSGISTAGGHYLAMDDSSSAGLLKLGAPAGNSTLTLGHGDVCGARLNTDAHLQFSSSSHHQAVPGIYSLTIGVNGSVPSSELASSTWAGKNWGSFIPTLRADTVSTELKTAMVETEVSAGISKTQINGRLKTLDLNILGPKTTLVINPGTRSIELGHTRLIAAEEEIAVAKREENVALMETSVTRSMTAATLKISGAALVNISCGSHEITLTPAGIVIGSSSVLTLKSDVRVTGKLTVDGDVFCAANCAVAKKLKAGDSVGSPKVNAGTLNAGKTNLAQPMAPELMVGEEVVKASMVTKGTVQTAAGIASGVVHAAGVVAGEVAQAPRMAAVLLNPLL</sequence>
<evidence type="ECO:0000259" key="2">
    <source>
        <dbReference type="Pfam" id="PF04717"/>
    </source>
</evidence>
<dbReference type="SUPFAM" id="SSF69349">
    <property type="entry name" value="Phage fibre proteins"/>
    <property type="match status" value="1"/>
</dbReference>
<comment type="similarity">
    <text evidence="1">Belongs to the VgrG protein family.</text>
</comment>
<dbReference type="Pfam" id="PF05954">
    <property type="entry name" value="Phage_GPD"/>
    <property type="match status" value="1"/>
</dbReference>
<evidence type="ECO:0000313" key="4">
    <source>
        <dbReference type="Proteomes" id="UP000256503"/>
    </source>
</evidence>
<dbReference type="AlphaFoldDB" id="A0AAD0QW80"/>
<dbReference type="SUPFAM" id="SSF69279">
    <property type="entry name" value="Phage tail proteins"/>
    <property type="match status" value="2"/>
</dbReference>
<dbReference type="Gene3D" id="4.10.220.110">
    <property type="match status" value="1"/>
</dbReference>
<dbReference type="Gene3D" id="3.55.50.10">
    <property type="entry name" value="Baseplate protein-like domains"/>
    <property type="match status" value="1"/>
</dbReference>
<evidence type="ECO:0000313" key="3">
    <source>
        <dbReference type="EMBL" id="AXM95522.1"/>
    </source>
</evidence>
<dbReference type="GeneID" id="49613119"/>
<dbReference type="Gene3D" id="2.40.50.230">
    <property type="entry name" value="Gp5 N-terminal domain"/>
    <property type="match status" value="1"/>
</dbReference>
<organism evidence="3 4">
    <name type="scientific">Pseudomonas plecoglossicida</name>
    <dbReference type="NCBI Taxonomy" id="70775"/>
    <lineage>
        <taxon>Bacteria</taxon>
        <taxon>Pseudomonadati</taxon>
        <taxon>Pseudomonadota</taxon>
        <taxon>Gammaproteobacteria</taxon>
        <taxon>Pseudomonadales</taxon>
        <taxon>Pseudomonadaceae</taxon>
        <taxon>Pseudomonas</taxon>
    </lineage>
</organism>
<dbReference type="RefSeq" id="WP_016394463.1">
    <property type="nucleotide sequence ID" value="NZ_BSOM01000021.1"/>
</dbReference>
<dbReference type="Pfam" id="PF04717">
    <property type="entry name" value="Phage_base_V"/>
    <property type="match status" value="1"/>
</dbReference>